<proteinExistence type="predicted"/>
<dbReference type="InterPro" id="IPR021896">
    <property type="entry name" value="THAP9-like_HTH"/>
</dbReference>
<feature type="domain" description="Transposable element P transposase-like RNase H" evidence="2">
    <location>
        <begin position="125"/>
        <end position="259"/>
    </location>
</feature>
<dbReference type="Proteomes" id="UP001152795">
    <property type="component" value="Unassembled WGS sequence"/>
</dbReference>
<dbReference type="OrthoDB" id="2441813at2759"/>
<organism evidence="5 6">
    <name type="scientific">Paramuricea clavata</name>
    <name type="common">Red gorgonian</name>
    <name type="synonym">Violescent sea-whip</name>
    <dbReference type="NCBI Taxonomy" id="317549"/>
    <lineage>
        <taxon>Eukaryota</taxon>
        <taxon>Metazoa</taxon>
        <taxon>Cnidaria</taxon>
        <taxon>Anthozoa</taxon>
        <taxon>Octocorallia</taxon>
        <taxon>Malacalcyonacea</taxon>
        <taxon>Plexauridae</taxon>
        <taxon>Paramuricea</taxon>
    </lineage>
</organism>
<dbReference type="InterPro" id="IPR048366">
    <property type="entry name" value="TNP-like_GBD"/>
</dbReference>
<feature type="domain" description="Transposable element P transposase-like RNase H C-terminal" evidence="4">
    <location>
        <begin position="477"/>
        <end position="509"/>
    </location>
</feature>
<dbReference type="PANTHER" id="PTHR47577:SF2">
    <property type="entry name" value="THAP DOMAIN CONTAINING 9"/>
    <property type="match status" value="1"/>
</dbReference>
<evidence type="ECO:0000313" key="5">
    <source>
        <dbReference type="EMBL" id="CAB3984688.1"/>
    </source>
</evidence>
<dbReference type="EMBL" id="CACRXK020000773">
    <property type="protein sequence ID" value="CAB3984688.1"/>
    <property type="molecule type" value="Genomic_DNA"/>
</dbReference>
<evidence type="ECO:0000259" key="4">
    <source>
        <dbReference type="Pfam" id="PF21789"/>
    </source>
</evidence>
<protein>
    <submittedName>
        <fullName evidence="5">DNA transposase THAP9</fullName>
    </submittedName>
</protein>
<evidence type="ECO:0000259" key="2">
    <source>
        <dbReference type="Pfam" id="PF21787"/>
    </source>
</evidence>
<dbReference type="AlphaFoldDB" id="A0A7D9HLT9"/>
<dbReference type="Pfam" id="PF21789">
    <property type="entry name" value="TNP-like_RNaseH_C"/>
    <property type="match status" value="1"/>
</dbReference>
<dbReference type="Pfam" id="PF12017">
    <property type="entry name" value="Tnp_P_element"/>
    <property type="match status" value="1"/>
</dbReference>
<name>A0A7D9HLT9_PARCT</name>
<dbReference type="InterPro" id="IPR048367">
    <property type="entry name" value="TNP-like_RNaseH_C"/>
</dbReference>
<evidence type="ECO:0000259" key="3">
    <source>
        <dbReference type="Pfam" id="PF21788"/>
    </source>
</evidence>
<sequence length="670" mass="75751">MSPSTTKIKKLQLLVKKKNKKIKQLQRKNLRKEKTITGLITRLNKQKVLSKELGEKLDKNFGHLKLYKNELKNHARKAGSRYSQEMKEFAVSLHFYSAKAYNFVRKSLHLPHPATLRSWAADVACEPGFLTATIDSLAGKFASDGESECGLVLDEMSIRKETLWDRKNNKFVGNIDYGKTQGEDPDNIATNVLVIMAAGLKKSWQMPIGYFLTNKTTSATQSQLALEAIKLLYNKANIIVKSVTFDGPTKNISTAKKLGCDIKNLKGSFPHPCRPDLMVYVVLDICHMIKLARNALGNLKIFKTPTGETISWGFVEALYEIQQQDILHLANKLKTKHIQWHKHKMKVSVATQTLSASVAAAITFLRNIKVENFMGSKATSDFILLMNNLFDILNSKSKFGKQYKAPINLENYANIEKYLQDGIAILKTLKTLDGVEVVNGPRKTFIQGFAISADSILAISKELLHRANLPYNYVLTYRFSQDPLEMFFSKIRSRLGWNNNPNALQFKYALRSLLLRNNIECPTTANCVATTEEQSDLPDQSDHQDAQISEMLQTSTAWRYDVLFYISGYIARKLLKIIKCPECAETLYQPTDVAHDHQYHHNITLLSCKRYGKLLVPSLSVVKVVTTTDTLARQVLCSWTTLSKDKKEKICLEIKHLSGYSPALTTRSCP</sequence>
<reference evidence="5" key="1">
    <citation type="submission" date="2020-04" db="EMBL/GenBank/DDBJ databases">
        <authorList>
            <person name="Alioto T."/>
            <person name="Alioto T."/>
            <person name="Gomez Garrido J."/>
        </authorList>
    </citation>
    <scope>NUCLEOTIDE SEQUENCE</scope>
    <source>
        <strain evidence="5">A484AB</strain>
    </source>
</reference>
<gene>
    <name evidence="5" type="ORF">PACLA_8A003687</name>
</gene>
<dbReference type="PANTHER" id="PTHR47577">
    <property type="entry name" value="THAP DOMAIN-CONTAINING PROTEIN 6"/>
    <property type="match status" value="1"/>
</dbReference>
<feature type="domain" description="THAP9-like helix-turn-helix" evidence="1">
    <location>
        <begin position="43"/>
        <end position="119"/>
    </location>
</feature>
<keyword evidence="6" id="KW-1185">Reference proteome</keyword>
<dbReference type="Pfam" id="PF21787">
    <property type="entry name" value="TNP-like_RNaseH_N"/>
    <property type="match status" value="1"/>
</dbReference>
<dbReference type="InterPro" id="IPR048365">
    <property type="entry name" value="TNP-like_RNaseH_N"/>
</dbReference>
<evidence type="ECO:0000259" key="1">
    <source>
        <dbReference type="Pfam" id="PF12017"/>
    </source>
</evidence>
<accession>A0A7D9HLT9</accession>
<comment type="caution">
    <text evidence="5">The sequence shown here is derived from an EMBL/GenBank/DDBJ whole genome shotgun (WGS) entry which is preliminary data.</text>
</comment>
<evidence type="ECO:0000313" key="6">
    <source>
        <dbReference type="Proteomes" id="UP001152795"/>
    </source>
</evidence>
<feature type="domain" description="Transposable element P transposase-like GTP-binding insertion" evidence="3">
    <location>
        <begin position="286"/>
        <end position="406"/>
    </location>
</feature>
<dbReference type="Pfam" id="PF21788">
    <property type="entry name" value="TNP-like_GBD"/>
    <property type="match status" value="1"/>
</dbReference>